<keyword evidence="3" id="KW-1185">Reference proteome</keyword>
<evidence type="ECO:0000313" key="3">
    <source>
        <dbReference type="Proteomes" id="UP000008871"/>
    </source>
</evidence>
<feature type="transmembrane region" description="Helical" evidence="1">
    <location>
        <begin position="683"/>
        <end position="706"/>
    </location>
</feature>
<feature type="transmembrane region" description="Helical" evidence="1">
    <location>
        <begin position="340"/>
        <end position="364"/>
    </location>
</feature>
<feature type="transmembrane region" description="Helical" evidence="1">
    <location>
        <begin position="402"/>
        <end position="426"/>
    </location>
</feature>
<reference evidence="2 3" key="1">
    <citation type="journal article" date="2006" name="Nat. Biotechnol.">
        <title>Genome sequence of the ubiquitous hydrocarbon-degrading marine bacterium Alcanivorax borkumensis.</title>
        <authorList>
            <person name="Schneiker S."/>
            <person name="Martins dos Santos V.A.P."/>
            <person name="Bartels D."/>
            <person name="Bekel T."/>
            <person name="Brecht M."/>
            <person name="Buhrmester J."/>
            <person name="Chernikova T.N."/>
            <person name="Denaro R."/>
            <person name="Ferrer M."/>
            <person name="Gertler C."/>
            <person name="Goesmann A."/>
            <person name="Golyshina O.V."/>
            <person name="Kaminski F."/>
            <person name="Khachane A.N."/>
            <person name="Lang S."/>
            <person name="Linke B."/>
            <person name="McHardy A.C."/>
            <person name="Meyer F."/>
            <person name="Nechitaylo T."/>
            <person name="Puehler A."/>
            <person name="Regenhardt D."/>
            <person name="Rupp O."/>
            <person name="Sabirova J.S."/>
            <person name="Selbitschka W."/>
            <person name="Yakimov M.M."/>
            <person name="Timmis K.N."/>
            <person name="Vorhoelter F.-J."/>
            <person name="Weidner S."/>
            <person name="Kaiser O."/>
            <person name="Golyshin P.N."/>
        </authorList>
    </citation>
    <scope>NUCLEOTIDE SEQUENCE [LARGE SCALE GENOMIC DNA]</scope>
    <source>
        <strain evidence="3">ATCC 700651 / DSM 11573 / NCIMB 13689 / SK2</strain>
    </source>
</reference>
<dbReference type="PANTHER" id="PTHR30287">
    <property type="entry name" value="MEMBRANE COMPONENT OF PREDICTED ABC SUPERFAMILY METABOLITE UPTAKE TRANSPORTER"/>
    <property type="match status" value="1"/>
</dbReference>
<keyword evidence="1" id="KW-0472">Membrane</keyword>
<feature type="transmembrane region" description="Helical" evidence="1">
    <location>
        <begin position="241"/>
        <end position="262"/>
    </location>
</feature>
<dbReference type="HOGENOM" id="CLU_009475_2_0_6"/>
<dbReference type="OrthoDB" id="5292592at2"/>
<feature type="transmembrane region" description="Helical" evidence="1">
    <location>
        <begin position="736"/>
        <end position="759"/>
    </location>
</feature>
<feature type="transmembrane region" description="Helical" evidence="1">
    <location>
        <begin position="376"/>
        <end position="396"/>
    </location>
</feature>
<dbReference type="InterPro" id="IPR038766">
    <property type="entry name" value="Membrane_comp_ABC_pdt"/>
</dbReference>
<feature type="transmembrane region" description="Helical" evidence="1">
    <location>
        <begin position="447"/>
        <end position="466"/>
    </location>
</feature>
<feature type="transmembrane region" description="Helical" evidence="1">
    <location>
        <begin position="771"/>
        <end position="793"/>
    </location>
</feature>
<gene>
    <name evidence="2" type="ordered locus">ABO_1402</name>
</gene>
<sequence>MFKPWRSPAFRVQAIALLVAAFAMTAMLILRDSVDQRFNQRTAVALGADWILEGTRFPEPSQQQAVADLRHAQAVSFSSVLINNDQFLLASIRALSEDFPLYGELSVSDSRFSEPYPIGHGPKSGTVWLAGQALDRLGLKTGEFITLGERSFLITKVLVQEPDQQAGFYSMNPRALIHLADLESTAVLGPGSRYRHHLLVAADDAQRTVLDKQLSDTLRSDQSIETVGTTELRSQGPVEQMFLWSQLAVMLVVLLCAAAIYLTASHRARQQQTLCAVMKTVGARQQQIVRRLLGGDVLALLLPILAGVGLAVLVGWQLAALLGADGLFVTPVVWGLVGPVLLWLGFAAPTLWVSLSLPATALLSGREAPARLGRRVLLIAILTPIPLAAIMTGSLAALWPLLLLTLAVSLGLPIILWPLVMLMDRFSARLGLAGRLALRRLSRRKAATLPLLAALIISLSVLSLSVQTGRELLGDWRATLPEQAPNYFVINLFDQDIDDFKNWLTDHNSEAQPLYPVVRARLTEINDQPVRDAVTKEQDRAERALNRDLSLTQAARLPESNKLTDGRWATGQDEVTVETKLAESLGLELGDSLTFTGPGPAINATVVGLREVDWESFAPNFYFIFSPDTLKAQSRTWITSFFLPQVQQAELGGLVQKFPQISLLDVNAILATLQDIIGQASRAAFVVGVLLLLAALLVLMAALLAMTDTLRRDNHLLVVIGGRRALLRKTAALQAFYLFGGAALLANLIHLAALIPLGMRLFDSQLPLSPWLLLPWSIAALVTLAALLAPPLMPKASATSH</sequence>
<dbReference type="eggNOG" id="COG3127">
    <property type="taxonomic scope" value="Bacteria"/>
</dbReference>
<dbReference type="KEGG" id="abo:ABO_1402"/>
<protein>
    <submittedName>
        <fullName evidence="2">ABC transporter, permease protein, putative</fullName>
    </submittedName>
</protein>
<dbReference type="Proteomes" id="UP000008871">
    <property type="component" value="Chromosome"/>
</dbReference>
<dbReference type="GO" id="GO:0005886">
    <property type="term" value="C:plasma membrane"/>
    <property type="evidence" value="ECO:0007669"/>
    <property type="project" value="TreeGrafter"/>
</dbReference>
<evidence type="ECO:0000313" key="2">
    <source>
        <dbReference type="EMBL" id="CAL16850.1"/>
    </source>
</evidence>
<dbReference type="EMBL" id="AM286690">
    <property type="protein sequence ID" value="CAL16850.1"/>
    <property type="molecule type" value="Genomic_DNA"/>
</dbReference>
<dbReference type="AlphaFoldDB" id="Q0VPP8"/>
<keyword evidence="1" id="KW-0812">Transmembrane</keyword>
<feature type="transmembrane region" description="Helical" evidence="1">
    <location>
        <begin position="297"/>
        <end position="320"/>
    </location>
</feature>
<dbReference type="STRING" id="393595.ABO_1402"/>
<accession>Q0VPP8</accession>
<evidence type="ECO:0000256" key="1">
    <source>
        <dbReference type="SAM" id="Phobius"/>
    </source>
</evidence>
<proteinExistence type="predicted"/>
<dbReference type="RefSeq" id="WP_011588683.1">
    <property type="nucleotide sequence ID" value="NC_008260.1"/>
</dbReference>
<dbReference type="PANTHER" id="PTHR30287:SF1">
    <property type="entry name" value="INNER MEMBRANE PROTEIN"/>
    <property type="match status" value="1"/>
</dbReference>
<name>Q0VPP8_ALCBS</name>
<organism evidence="2 3">
    <name type="scientific">Alcanivorax borkumensis (strain ATCC 700651 / DSM 11573 / NCIMB 13689 / SK2)</name>
    <dbReference type="NCBI Taxonomy" id="393595"/>
    <lineage>
        <taxon>Bacteria</taxon>
        <taxon>Pseudomonadati</taxon>
        <taxon>Pseudomonadota</taxon>
        <taxon>Gammaproteobacteria</taxon>
        <taxon>Oceanospirillales</taxon>
        <taxon>Alcanivoracaceae</taxon>
        <taxon>Alcanivorax</taxon>
    </lineage>
</organism>
<keyword evidence="1" id="KW-1133">Transmembrane helix</keyword>